<organism evidence="1 2">
    <name type="scientific">Synechococcus phage S-CBP3</name>
    <dbReference type="NCBI Taxonomy" id="756276"/>
    <lineage>
        <taxon>Viruses</taxon>
        <taxon>Duplodnaviria</taxon>
        <taxon>Heunggongvirae</taxon>
        <taxon>Uroviricota</taxon>
        <taxon>Caudoviricetes</taxon>
        <taxon>Autographivirales</taxon>
        <taxon>Lirvirus</taxon>
        <taxon>Lirvirus SCBP3</taxon>
    </lineage>
</organism>
<gene>
    <name evidence="1" type="ORF">S-CBP3_0036</name>
</gene>
<dbReference type="EMBL" id="KC310803">
    <property type="protein sequence ID" value="AGK86591.1"/>
    <property type="molecule type" value="Genomic_DNA"/>
</dbReference>
<dbReference type="Pfam" id="PF11753">
    <property type="entry name" value="DUF3310"/>
    <property type="match status" value="1"/>
</dbReference>
<keyword evidence="2" id="KW-1185">Reference proteome</keyword>
<reference evidence="2" key="1">
    <citation type="submission" date="2012-12" db="EMBL/GenBank/DDBJ databases">
        <title>Genomics of marine cyanopodoviruses.</title>
        <authorList>
            <person name="Huang S."/>
            <person name="Chen F."/>
        </authorList>
    </citation>
    <scope>NUCLEOTIDE SEQUENCE [LARGE SCALE GENOMIC DNA]</scope>
</reference>
<dbReference type="Proteomes" id="UP000030044">
    <property type="component" value="Segment"/>
</dbReference>
<sequence length="99" mass="11544">MADSNTTGPSYYRRGSIQVWDFIRDQDLNFHLGNAIKYICRAGHKDSKTQDLTKAIHYLQNELENEIFYQSASKGVQSWFPSEEQYDSSFTDYAADFDR</sequence>
<evidence type="ECO:0000313" key="2">
    <source>
        <dbReference type="Proteomes" id="UP000030044"/>
    </source>
</evidence>
<dbReference type="OrthoDB" id="26730at10239"/>
<name>A0A096VKK8_9CAUD</name>
<accession>A0A096VKK8</accession>
<protein>
    <submittedName>
        <fullName evidence="1">Uncharacterized protein</fullName>
    </submittedName>
</protein>
<reference evidence="1 2" key="2">
    <citation type="journal article" date="2015" name="PLoS ONE">
        <title>Comparative Genomic and Phylogenomic Analyses Reveal a Conserved Core Genome Shared by Estuarine and Oceanic Cyanopodoviruses.</title>
        <authorList>
            <person name="Huang S."/>
            <person name="Zhang S."/>
            <person name="Jiao N."/>
            <person name="Chen F."/>
        </authorList>
    </citation>
    <scope>NUCLEOTIDE SEQUENCE [LARGE SCALE GENOMIC DNA]</scope>
</reference>
<dbReference type="InterPro" id="IPR021739">
    <property type="entry name" value="SaV-like"/>
</dbReference>
<evidence type="ECO:0000313" key="1">
    <source>
        <dbReference type="EMBL" id="AGK86591.1"/>
    </source>
</evidence>
<dbReference type="KEGG" id="vg:22112380"/>
<proteinExistence type="predicted"/>